<dbReference type="VEuPathDB" id="FungiDB:RO3G_12781"/>
<name>I1CHZ0_RHIO9</name>
<dbReference type="InParanoid" id="I1CHZ0"/>
<evidence type="ECO:0000313" key="2">
    <source>
        <dbReference type="Proteomes" id="UP000009138"/>
    </source>
</evidence>
<dbReference type="RefSeq" id="XP_067523466.1">
    <property type="nucleotide sequence ID" value="XM_067667365.1"/>
</dbReference>
<keyword evidence="2" id="KW-1185">Reference proteome</keyword>
<sequence>MPGPMIPESASTANEHGGQVPFYFVYNLVPKKSYLYFKIDPIKETVITSDWNNSL</sequence>
<organism evidence="1 2">
    <name type="scientific">Rhizopus delemar (strain RA 99-880 / ATCC MYA-4621 / FGSC 9543 / NRRL 43880)</name>
    <name type="common">Mucormycosis agent</name>
    <name type="synonym">Rhizopus arrhizus var. delemar</name>
    <dbReference type="NCBI Taxonomy" id="246409"/>
    <lineage>
        <taxon>Eukaryota</taxon>
        <taxon>Fungi</taxon>
        <taxon>Fungi incertae sedis</taxon>
        <taxon>Mucoromycota</taxon>
        <taxon>Mucoromycotina</taxon>
        <taxon>Mucoromycetes</taxon>
        <taxon>Mucorales</taxon>
        <taxon>Mucorineae</taxon>
        <taxon>Rhizopodaceae</taxon>
        <taxon>Rhizopus</taxon>
    </lineage>
</organism>
<dbReference type="Proteomes" id="UP000009138">
    <property type="component" value="Unassembled WGS sequence"/>
</dbReference>
<gene>
    <name evidence="1" type="ORF">RO3G_12781</name>
</gene>
<reference evidence="1 2" key="1">
    <citation type="journal article" date="2009" name="PLoS Genet.">
        <title>Genomic analysis of the basal lineage fungus Rhizopus oryzae reveals a whole-genome duplication.</title>
        <authorList>
            <person name="Ma L.-J."/>
            <person name="Ibrahim A.S."/>
            <person name="Skory C."/>
            <person name="Grabherr M.G."/>
            <person name="Burger G."/>
            <person name="Butler M."/>
            <person name="Elias M."/>
            <person name="Idnurm A."/>
            <person name="Lang B.F."/>
            <person name="Sone T."/>
            <person name="Abe A."/>
            <person name="Calvo S.E."/>
            <person name="Corrochano L.M."/>
            <person name="Engels R."/>
            <person name="Fu J."/>
            <person name="Hansberg W."/>
            <person name="Kim J.-M."/>
            <person name="Kodira C.D."/>
            <person name="Koehrsen M.J."/>
            <person name="Liu B."/>
            <person name="Miranda-Saavedra D."/>
            <person name="O'Leary S."/>
            <person name="Ortiz-Castellanos L."/>
            <person name="Poulter R."/>
            <person name="Rodriguez-Romero J."/>
            <person name="Ruiz-Herrera J."/>
            <person name="Shen Y.-Q."/>
            <person name="Zeng Q."/>
            <person name="Galagan J."/>
            <person name="Birren B.W."/>
            <person name="Cuomo C.A."/>
            <person name="Wickes B.L."/>
        </authorList>
    </citation>
    <scope>NUCLEOTIDE SEQUENCE [LARGE SCALE GENOMIC DNA]</scope>
    <source>
        <strain evidence="2">RA 99-880 / ATCC MYA-4621 / FGSC 9543 / NRRL 43880</strain>
    </source>
</reference>
<evidence type="ECO:0000313" key="1">
    <source>
        <dbReference type="EMBL" id="EIE88070.1"/>
    </source>
</evidence>
<dbReference type="OrthoDB" id="5580129at2759"/>
<protein>
    <submittedName>
        <fullName evidence="1">Uncharacterized protein</fullName>
    </submittedName>
</protein>
<dbReference type="AlphaFoldDB" id="I1CHZ0"/>
<dbReference type="OMA" id="GQPPYYF"/>
<dbReference type="eggNOG" id="ENOG502RA8A">
    <property type="taxonomic scope" value="Eukaryota"/>
</dbReference>
<dbReference type="GeneID" id="93619746"/>
<accession>I1CHZ0</accession>
<proteinExistence type="predicted"/>
<dbReference type="EMBL" id="CH476742">
    <property type="protein sequence ID" value="EIE88070.1"/>
    <property type="molecule type" value="Genomic_DNA"/>
</dbReference>